<dbReference type="HOGENOM" id="CLU_150547_0_0_5"/>
<gene>
    <name evidence="2" type="ORF">HMPREF0731_2186</name>
</gene>
<keyword evidence="3" id="KW-1185">Reference proteome</keyword>
<feature type="region of interest" description="Disordered" evidence="1">
    <location>
        <begin position="1"/>
        <end position="21"/>
    </location>
</feature>
<evidence type="ECO:0000313" key="2">
    <source>
        <dbReference type="EMBL" id="EFH11591.1"/>
    </source>
</evidence>
<dbReference type="EMBL" id="ADVL01000352">
    <property type="protein sequence ID" value="EFH11591.1"/>
    <property type="molecule type" value="Genomic_DNA"/>
</dbReference>
<protein>
    <recommendedName>
        <fullName evidence="4">Bacteriophage protein</fullName>
    </recommendedName>
</protein>
<proteinExistence type="predicted"/>
<reference evidence="2 3" key="1">
    <citation type="submission" date="2010-04" db="EMBL/GenBank/DDBJ databases">
        <authorList>
            <person name="Qin X."/>
            <person name="Bachman B."/>
            <person name="Battles P."/>
            <person name="Bell A."/>
            <person name="Bess C."/>
            <person name="Bickham C."/>
            <person name="Chaboub L."/>
            <person name="Chen D."/>
            <person name="Coyle M."/>
            <person name="Deiros D.R."/>
            <person name="Dinh H."/>
            <person name="Forbes L."/>
            <person name="Fowler G."/>
            <person name="Francisco L."/>
            <person name="Fu Q."/>
            <person name="Gubbala S."/>
            <person name="Hale W."/>
            <person name="Han Y."/>
            <person name="Hemphill L."/>
            <person name="Highlander S.K."/>
            <person name="Hirani K."/>
            <person name="Hogues M."/>
            <person name="Jackson L."/>
            <person name="Jakkamsetti A."/>
            <person name="Javaid M."/>
            <person name="Jiang H."/>
            <person name="Korchina V."/>
            <person name="Kovar C."/>
            <person name="Lara F."/>
            <person name="Lee S."/>
            <person name="Mata R."/>
            <person name="Mathew T."/>
            <person name="Moen C."/>
            <person name="Morales K."/>
            <person name="Munidasa M."/>
            <person name="Nazareth L."/>
            <person name="Ngo R."/>
            <person name="Nguyen L."/>
            <person name="Okwuonu G."/>
            <person name="Ongeri F."/>
            <person name="Patil S."/>
            <person name="Petrosino J."/>
            <person name="Pham C."/>
            <person name="Pham P."/>
            <person name="Pu L.-L."/>
            <person name="Puazo M."/>
            <person name="Raj R."/>
            <person name="Reid J."/>
            <person name="Rouhana J."/>
            <person name="Saada N."/>
            <person name="Shang Y."/>
            <person name="Simmons D."/>
            <person name="Thornton R."/>
            <person name="Warren J."/>
            <person name="Weissenberger G."/>
            <person name="Zhang J."/>
            <person name="Zhang L."/>
            <person name="Zhou C."/>
            <person name="Zhu D."/>
            <person name="Muzny D."/>
            <person name="Worley K."/>
            <person name="Gibbs R."/>
        </authorList>
    </citation>
    <scope>NUCLEOTIDE SEQUENCE [LARGE SCALE GENOMIC DNA]</scope>
    <source>
        <strain evidence="2 3">ATCC 49957</strain>
    </source>
</reference>
<comment type="caution">
    <text evidence="2">The sequence shown here is derived from an EMBL/GenBank/DDBJ whole genome shotgun (WGS) entry which is preliminary data.</text>
</comment>
<accession>D5RM75</accession>
<organism evidence="2 3">
    <name type="scientific">Pseudoroseomonas cervicalis ATCC 49957</name>
    <dbReference type="NCBI Taxonomy" id="525371"/>
    <lineage>
        <taxon>Bacteria</taxon>
        <taxon>Pseudomonadati</taxon>
        <taxon>Pseudomonadota</taxon>
        <taxon>Alphaproteobacteria</taxon>
        <taxon>Acetobacterales</taxon>
        <taxon>Roseomonadaceae</taxon>
        <taxon>Roseomonas</taxon>
    </lineage>
</organism>
<sequence>MAALTQDRDTPQRMLGTNGSTYRLPHKSGVTIYRGALVVLDTAGAVQPGLTATGLVVAGRARTGTADDPDNVEFDRGIFRFANSATDPVTAADWGKDVFIADDQTVARTSGSNTRSVAGKCRGIDAAGVWVEILP</sequence>
<dbReference type="AlphaFoldDB" id="D5RM75"/>
<evidence type="ECO:0000313" key="3">
    <source>
        <dbReference type="Proteomes" id="UP000005324"/>
    </source>
</evidence>
<feature type="compositionally biased region" description="Basic and acidic residues" evidence="1">
    <location>
        <begin position="1"/>
        <end position="11"/>
    </location>
</feature>
<evidence type="ECO:0008006" key="4">
    <source>
        <dbReference type="Google" id="ProtNLM"/>
    </source>
</evidence>
<name>D5RM75_9PROT</name>
<dbReference type="Proteomes" id="UP000005324">
    <property type="component" value="Unassembled WGS sequence"/>
</dbReference>
<dbReference type="OrthoDB" id="2059848at2"/>
<dbReference type="RefSeq" id="WP_007004603.1">
    <property type="nucleotide sequence ID" value="NZ_GG770779.1"/>
</dbReference>
<evidence type="ECO:0000256" key="1">
    <source>
        <dbReference type="SAM" id="MobiDB-lite"/>
    </source>
</evidence>